<dbReference type="GO" id="GO:0006508">
    <property type="term" value="P:proteolysis"/>
    <property type="evidence" value="ECO:0007669"/>
    <property type="project" value="UniProtKB-KW"/>
</dbReference>
<dbReference type="InterPro" id="IPR035952">
    <property type="entry name" value="Rhomboid-like_sf"/>
</dbReference>
<dbReference type="EC" id="3.4.21.-" evidence="7"/>
<evidence type="ECO:0000313" key="7">
    <source>
        <dbReference type="EMBL" id="MFD0964885.1"/>
    </source>
</evidence>
<dbReference type="SUPFAM" id="SSF144091">
    <property type="entry name" value="Rhomboid-like"/>
    <property type="match status" value="1"/>
</dbReference>
<feature type="transmembrane region" description="Helical" evidence="5">
    <location>
        <begin position="161"/>
        <end position="180"/>
    </location>
</feature>
<evidence type="ECO:0000256" key="1">
    <source>
        <dbReference type="ARBA" id="ARBA00004141"/>
    </source>
</evidence>
<organism evidence="7 8">
    <name type="scientific">Pseudofulvibacter geojedonensis</name>
    <dbReference type="NCBI Taxonomy" id="1123758"/>
    <lineage>
        <taxon>Bacteria</taxon>
        <taxon>Pseudomonadati</taxon>
        <taxon>Bacteroidota</taxon>
        <taxon>Flavobacteriia</taxon>
        <taxon>Flavobacteriales</taxon>
        <taxon>Flavobacteriaceae</taxon>
        <taxon>Pseudofulvibacter</taxon>
    </lineage>
</organism>
<proteinExistence type="predicted"/>
<evidence type="ECO:0000256" key="2">
    <source>
        <dbReference type="ARBA" id="ARBA00022692"/>
    </source>
</evidence>
<feature type="transmembrane region" description="Helical" evidence="5">
    <location>
        <begin position="136"/>
        <end position="155"/>
    </location>
</feature>
<dbReference type="Gene3D" id="1.20.1540.10">
    <property type="entry name" value="Rhomboid-like"/>
    <property type="match status" value="1"/>
</dbReference>
<keyword evidence="7" id="KW-0645">Protease</keyword>
<keyword evidence="3 5" id="KW-1133">Transmembrane helix</keyword>
<evidence type="ECO:0000256" key="5">
    <source>
        <dbReference type="SAM" id="Phobius"/>
    </source>
</evidence>
<dbReference type="GO" id="GO:0008233">
    <property type="term" value="F:peptidase activity"/>
    <property type="evidence" value="ECO:0007669"/>
    <property type="project" value="UniProtKB-KW"/>
</dbReference>
<dbReference type="InterPro" id="IPR022764">
    <property type="entry name" value="Peptidase_S54_rhomboid_dom"/>
</dbReference>
<feature type="transmembrane region" description="Helical" evidence="5">
    <location>
        <begin position="111"/>
        <end position="129"/>
    </location>
</feature>
<comment type="subcellular location">
    <subcellularLocation>
        <location evidence="1">Membrane</location>
        <topology evidence="1">Multi-pass membrane protein</topology>
    </subcellularLocation>
</comment>
<evidence type="ECO:0000259" key="6">
    <source>
        <dbReference type="Pfam" id="PF01694"/>
    </source>
</evidence>
<name>A0ABW3I4U0_9FLAO</name>
<keyword evidence="2 5" id="KW-0812">Transmembrane</keyword>
<accession>A0ABW3I4U0</accession>
<evidence type="ECO:0000256" key="4">
    <source>
        <dbReference type="ARBA" id="ARBA00023136"/>
    </source>
</evidence>
<feature type="transmembrane region" description="Helical" evidence="5">
    <location>
        <begin position="64"/>
        <end position="82"/>
    </location>
</feature>
<feature type="transmembrane region" description="Helical" evidence="5">
    <location>
        <begin position="89"/>
        <end position="105"/>
    </location>
</feature>
<evidence type="ECO:0000313" key="8">
    <source>
        <dbReference type="Proteomes" id="UP001596997"/>
    </source>
</evidence>
<evidence type="ECO:0000256" key="3">
    <source>
        <dbReference type="ARBA" id="ARBA00022989"/>
    </source>
</evidence>
<feature type="domain" description="Peptidase S54 rhomboid" evidence="6">
    <location>
        <begin position="49"/>
        <end position="180"/>
    </location>
</feature>
<comment type="caution">
    <text evidence="7">The sequence shown here is derived from an EMBL/GenBank/DDBJ whole genome shotgun (WGS) entry which is preliminary data.</text>
</comment>
<keyword evidence="7" id="KW-0378">Hydrolase</keyword>
<keyword evidence="8" id="KW-1185">Reference proteome</keyword>
<dbReference type="Proteomes" id="UP001596997">
    <property type="component" value="Unassembled WGS sequence"/>
</dbReference>
<reference evidence="8" key="1">
    <citation type="journal article" date="2019" name="Int. J. Syst. Evol. Microbiol.">
        <title>The Global Catalogue of Microorganisms (GCM) 10K type strain sequencing project: providing services to taxonomists for standard genome sequencing and annotation.</title>
        <authorList>
            <consortium name="The Broad Institute Genomics Platform"/>
            <consortium name="The Broad Institute Genome Sequencing Center for Infectious Disease"/>
            <person name="Wu L."/>
            <person name="Ma J."/>
        </authorList>
    </citation>
    <scope>NUCLEOTIDE SEQUENCE [LARGE SCALE GENOMIC DNA]</scope>
    <source>
        <strain evidence="8">CCUG 62114</strain>
    </source>
</reference>
<gene>
    <name evidence="7" type="ORF">ACFQ1O_12790</name>
</gene>
<keyword evidence="4 5" id="KW-0472">Membrane</keyword>
<dbReference type="EMBL" id="JBHTJM010000010">
    <property type="protein sequence ID" value="MFD0964885.1"/>
    <property type="molecule type" value="Genomic_DNA"/>
</dbReference>
<dbReference type="Pfam" id="PF01694">
    <property type="entry name" value="Rhomboid"/>
    <property type="match status" value="1"/>
</dbReference>
<feature type="transmembrane region" description="Helical" evidence="5">
    <location>
        <begin position="7"/>
        <end position="27"/>
    </location>
</feature>
<protein>
    <submittedName>
        <fullName evidence="7">Rhomboid family intramembrane serine protease</fullName>
        <ecNumber evidence="7">3.4.21.-</ecNumber>
    </submittedName>
</protein>
<sequence length="229" mass="26287">MKRFYDIINIIFYPVLFILLMWTVFLVEINFGNDFTKFGVYPRKLSGLIGVVASPFIHSDLKHITNNSITFFVLMLAIRVFYKKNFLRVFWIGLLLSGSLTWLIGRNSYHIGMSGVIYMLASFIMAKGFFSKNYHLIALTLCLVFLYGGMIWYVLPIVDGVSWEGHLAGMVAGILLSFFFKNEILVQAIKRPALTPNQELFLEHFDENGKFVANLPFLDEDGNLILDEE</sequence>